<dbReference type="Pfam" id="PF13302">
    <property type="entry name" value="Acetyltransf_3"/>
    <property type="match status" value="1"/>
</dbReference>
<dbReference type="GO" id="GO:0008999">
    <property type="term" value="F:protein-N-terminal-alanine acetyltransferase activity"/>
    <property type="evidence" value="ECO:0007669"/>
    <property type="project" value="TreeGrafter"/>
</dbReference>
<organism evidence="5 6">
    <name type="scientific">Paenalkalicoccus suaedae</name>
    <dbReference type="NCBI Taxonomy" id="2592382"/>
    <lineage>
        <taxon>Bacteria</taxon>
        <taxon>Bacillati</taxon>
        <taxon>Bacillota</taxon>
        <taxon>Bacilli</taxon>
        <taxon>Bacillales</taxon>
        <taxon>Bacillaceae</taxon>
        <taxon>Paenalkalicoccus</taxon>
    </lineage>
</organism>
<accession>A0A859F9I8</accession>
<dbReference type="GO" id="GO:0005737">
    <property type="term" value="C:cytoplasm"/>
    <property type="evidence" value="ECO:0007669"/>
    <property type="project" value="TreeGrafter"/>
</dbReference>
<comment type="similarity">
    <text evidence="3">Belongs to the acetyltransferase family. RimJ subfamily.</text>
</comment>
<name>A0A859F9I8_9BACI</name>
<dbReference type="PANTHER" id="PTHR43792">
    <property type="entry name" value="GNAT FAMILY, PUTATIVE (AFU_ORTHOLOGUE AFUA_3G00765)-RELATED-RELATED"/>
    <property type="match status" value="1"/>
</dbReference>
<dbReference type="Proteomes" id="UP000318138">
    <property type="component" value="Chromosome"/>
</dbReference>
<evidence type="ECO:0000256" key="2">
    <source>
        <dbReference type="ARBA" id="ARBA00023315"/>
    </source>
</evidence>
<keyword evidence="2" id="KW-0012">Acyltransferase</keyword>
<feature type="domain" description="N-acetyltransferase" evidence="4">
    <location>
        <begin position="3"/>
        <end position="155"/>
    </location>
</feature>
<keyword evidence="1 5" id="KW-0808">Transferase</keyword>
<gene>
    <name evidence="5" type="ORF">FLK61_23775</name>
</gene>
<evidence type="ECO:0000259" key="4">
    <source>
        <dbReference type="PROSITE" id="PS51186"/>
    </source>
</evidence>
<dbReference type="Gene3D" id="3.40.630.30">
    <property type="match status" value="1"/>
</dbReference>
<dbReference type="EMBL" id="CP041372">
    <property type="protein sequence ID" value="QKS69813.1"/>
    <property type="molecule type" value="Genomic_DNA"/>
</dbReference>
<keyword evidence="6" id="KW-1185">Reference proteome</keyword>
<dbReference type="SUPFAM" id="SSF55729">
    <property type="entry name" value="Acyl-CoA N-acyltransferases (Nat)"/>
    <property type="match status" value="1"/>
</dbReference>
<dbReference type="PROSITE" id="PS51186">
    <property type="entry name" value="GNAT"/>
    <property type="match status" value="1"/>
</dbReference>
<protein>
    <submittedName>
        <fullName evidence="5">GNAT family N-acetyltransferase</fullName>
    </submittedName>
</protein>
<dbReference type="KEGG" id="psua:FLK61_23775"/>
<dbReference type="InterPro" id="IPR051531">
    <property type="entry name" value="N-acetyltransferase"/>
</dbReference>
<reference evidence="6" key="1">
    <citation type="submission" date="2019-07" db="EMBL/GenBank/DDBJ databases">
        <title>Bacillus alkalisoli sp. nov. isolated from saline soil.</title>
        <authorList>
            <person name="Sun J.-Q."/>
            <person name="Xu L."/>
        </authorList>
    </citation>
    <scope>NUCLEOTIDE SEQUENCE [LARGE SCALE GENOMIC DNA]</scope>
    <source>
        <strain evidence="6">M4U3P1</strain>
    </source>
</reference>
<proteinExistence type="inferred from homology"/>
<dbReference type="AlphaFoldDB" id="A0A859F9I8"/>
<dbReference type="InterPro" id="IPR016181">
    <property type="entry name" value="Acyl_CoA_acyltransferase"/>
</dbReference>
<evidence type="ECO:0000313" key="6">
    <source>
        <dbReference type="Proteomes" id="UP000318138"/>
    </source>
</evidence>
<dbReference type="InterPro" id="IPR000182">
    <property type="entry name" value="GNAT_dom"/>
</dbReference>
<dbReference type="RefSeq" id="WP_176007857.1">
    <property type="nucleotide sequence ID" value="NZ_CP041372.2"/>
</dbReference>
<sequence length="158" mass="17574">MSLSLERLTEADAKNLLAFERDNRAFFEAYVPSRGESYFVWDEFLKRHDALLAEQADGTSSFFLLKENGQIVGRVNVTDIVDGVGDLGYRVGADSGGKGYATEGVRLALARVDATVVRAKTLPDNVGSQRVLEKAGFKQTFDQEDGFVYFEFRRDSNS</sequence>
<dbReference type="PANTHER" id="PTHR43792:SF8">
    <property type="entry name" value="[RIBOSOMAL PROTEIN US5]-ALANINE N-ACETYLTRANSFERASE"/>
    <property type="match status" value="1"/>
</dbReference>
<evidence type="ECO:0000313" key="5">
    <source>
        <dbReference type="EMBL" id="QKS69813.1"/>
    </source>
</evidence>
<evidence type="ECO:0000256" key="3">
    <source>
        <dbReference type="ARBA" id="ARBA00038502"/>
    </source>
</evidence>
<evidence type="ECO:0000256" key="1">
    <source>
        <dbReference type="ARBA" id="ARBA00022679"/>
    </source>
</evidence>